<dbReference type="PANTHER" id="PTHR42921">
    <property type="entry name" value="ACETOACETYL-COA SYNTHETASE"/>
    <property type="match status" value="1"/>
</dbReference>
<dbReference type="PROSITE" id="PS00455">
    <property type="entry name" value="AMP_BINDING"/>
    <property type="match status" value="1"/>
</dbReference>
<evidence type="ECO:0000256" key="4">
    <source>
        <dbReference type="ARBA" id="ARBA00022840"/>
    </source>
</evidence>
<dbReference type="GO" id="GO:0030729">
    <property type="term" value="F:acetoacetate-CoA ligase activity"/>
    <property type="evidence" value="ECO:0007669"/>
    <property type="project" value="UniProtKB-EC"/>
</dbReference>
<protein>
    <submittedName>
        <fullName evidence="8">Acetoacetate--CoA ligase</fullName>
        <ecNumber evidence="8">6.2.1.16</ecNumber>
    </submittedName>
</protein>
<sequence length="650" mass="71441">MSASVLWTPSPARVQQSLLHAFMKRLERELGLSFDDYAALHAWSVHYPDLFWHQLWRFAGIIGHRGSLTVANPGDAEHAIWFPEARLNVAENLLAHERVPLNEPAMIALTEGGTSRTLSWHQLQQQVAAVAAWLDQAGVQPGTVVAGFLPNLPETLVAMLATASLGAVWTSCSPDFGAEGVIERFGQTQPKVLFAADGYRYNGKAHDSRARAGAIMAAIPSLSHRVEVPCLNDAPSPEGITPWSEILASHAHAPLRFHSMPFNAPLYVLYSSGTTGKPKCMVHGAGGTLLNHIKEHQLHCDIQPRDRVFYFTTCGWMMWNWLVSALASGATLLLYDGAPFYPDAGRLWQWCSEQQVSLFGTSARYLEALEKSGLQPARTVHLGALRTLCSTGSPLAPEQFDFVYRHIKSELLLASISGGTDICGCFVLGNPLSPVYRGQCQGPGLGMDVRVFNDEGLAVTGEPGELVCCNAFPNRPLGFWNDADGSRYHNAYWARWPGVWHHGDFVTQTLEGGMVFHGRSDAVLNPGGVRIGTAEIYRQLARFEEIVESVVIGQRRGNDERLVLFVQPAPGHALTDELSEAIRTRLKEACSPRHVPALILAVNDVPRTRSGKLVELAVRDVVHHRPVKNLEALANPEALEQFKNRPELDL</sequence>
<keyword evidence="2 8" id="KW-0436">Ligase</keyword>
<gene>
    <name evidence="8" type="ORF">PU634_02065</name>
</gene>
<dbReference type="GO" id="GO:0005524">
    <property type="term" value="F:ATP binding"/>
    <property type="evidence" value="ECO:0007669"/>
    <property type="project" value="UniProtKB-KW"/>
</dbReference>
<keyword evidence="9" id="KW-1185">Reference proteome</keyword>
<dbReference type="InterPro" id="IPR045851">
    <property type="entry name" value="AMP-bd_C_sf"/>
</dbReference>
<dbReference type="Gene3D" id="3.40.50.12780">
    <property type="entry name" value="N-terminal domain of ligase-like"/>
    <property type="match status" value="1"/>
</dbReference>
<dbReference type="Gene3D" id="3.30.300.30">
    <property type="match status" value="1"/>
</dbReference>
<evidence type="ECO:0000256" key="3">
    <source>
        <dbReference type="ARBA" id="ARBA00022741"/>
    </source>
</evidence>
<name>A0AA50QCJ3_9GAMM</name>
<dbReference type="AlphaFoldDB" id="A0AA50QCJ3"/>
<evidence type="ECO:0000256" key="2">
    <source>
        <dbReference type="ARBA" id="ARBA00022598"/>
    </source>
</evidence>
<dbReference type="Pfam" id="PF16177">
    <property type="entry name" value="ACAS_N"/>
    <property type="match status" value="1"/>
</dbReference>
<evidence type="ECO:0000259" key="6">
    <source>
        <dbReference type="Pfam" id="PF13193"/>
    </source>
</evidence>
<keyword evidence="4" id="KW-0067">ATP-binding</keyword>
<feature type="domain" description="Acetyl-coenzyme A synthetase N-terminal" evidence="7">
    <location>
        <begin position="37"/>
        <end position="92"/>
    </location>
</feature>
<dbReference type="Pfam" id="PF00501">
    <property type="entry name" value="AMP-binding"/>
    <property type="match status" value="1"/>
</dbReference>
<dbReference type="InterPro" id="IPR020845">
    <property type="entry name" value="AMP-binding_CS"/>
</dbReference>
<dbReference type="KEGG" id="ope:PU634_02065"/>
<evidence type="ECO:0000256" key="1">
    <source>
        <dbReference type="ARBA" id="ARBA00006432"/>
    </source>
</evidence>
<organism evidence="8 9">
    <name type="scientific">Oceanimonas pelagia</name>
    <dbReference type="NCBI Taxonomy" id="3028314"/>
    <lineage>
        <taxon>Bacteria</taxon>
        <taxon>Pseudomonadati</taxon>
        <taxon>Pseudomonadota</taxon>
        <taxon>Gammaproteobacteria</taxon>
        <taxon>Aeromonadales</taxon>
        <taxon>Aeromonadaceae</taxon>
        <taxon>Oceanimonas</taxon>
    </lineage>
</organism>
<dbReference type="EC" id="6.2.1.16" evidence="8"/>
<comment type="similarity">
    <text evidence="1">Belongs to the ATP-dependent AMP-binding enzyme family.</text>
</comment>
<evidence type="ECO:0000259" key="7">
    <source>
        <dbReference type="Pfam" id="PF16177"/>
    </source>
</evidence>
<accession>A0AA50QCJ3</accession>
<dbReference type="InterPro" id="IPR042099">
    <property type="entry name" value="ANL_N_sf"/>
</dbReference>
<dbReference type="RefSeq" id="WP_306762418.1">
    <property type="nucleotide sequence ID" value="NZ_CP118224.1"/>
</dbReference>
<dbReference type="EMBL" id="CP118224">
    <property type="protein sequence ID" value="WMC11171.1"/>
    <property type="molecule type" value="Genomic_DNA"/>
</dbReference>
<feature type="domain" description="AMP-dependent synthetase/ligase" evidence="5">
    <location>
        <begin position="102"/>
        <end position="467"/>
    </location>
</feature>
<evidence type="ECO:0000259" key="5">
    <source>
        <dbReference type="Pfam" id="PF00501"/>
    </source>
</evidence>
<dbReference type="InterPro" id="IPR005914">
    <property type="entry name" value="Acac_CoA_synth"/>
</dbReference>
<dbReference type="SUPFAM" id="SSF56801">
    <property type="entry name" value="Acetyl-CoA synthetase-like"/>
    <property type="match status" value="1"/>
</dbReference>
<dbReference type="PANTHER" id="PTHR42921:SF1">
    <property type="entry name" value="ACETOACETYL-COA SYNTHETASE"/>
    <property type="match status" value="1"/>
</dbReference>
<dbReference type="InterPro" id="IPR000873">
    <property type="entry name" value="AMP-dep_synth/lig_dom"/>
</dbReference>
<proteinExistence type="inferred from homology"/>
<dbReference type="CDD" id="cd05943">
    <property type="entry name" value="AACS"/>
    <property type="match status" value="1"/>
</dbReference>
<evidence type="ECO:0000313" key="8">
    <source>
        <dbReference type="EMBL" id="WMC11171.1"/>
    </source>
</evidence>
<evidence type="ECO:0000313" key="9">
    <source>
        <dbReference type="Proteomes" id="UP001223802"/>
    </source>
</evidence>
<dbReference type="InterPro" id="IPR025110">
    <property type="entry name" value="AMP-bd_C"/>
</dbReference>
<feature type="domain" description="AMP-binding enzyme C-terminal" evidence="6">
    <location>
        <begin position="540"/>
        <end position="612"/>
    </location>
</feature>
<keyword evidence="3" id="KW-0547">Nucleotide-binding</keyword>
<dbReference type="Proteomes" id="UP001223802">
    <property type="component" value="Chromosome"/>
</dbReference>
<dbReference type="NCBIfam" id="NF002937">
    <property type="entry name" value="PRK03584.1"/>
    <property type="match status" value="1"/>
</dbReference>
<dbReference type="InterPro" id="IPR032387">
    <property type="entry name" value="ACAS_N"/>
</dbReference>
<reference evidence="8 9" key="1">
    <citation type="submission" date="2023-02" db="EMBL/GenBank/DDBJ databases">
        <title>Complete genome sequence of a novel bacterium Oceanimonas sp. NTOU-MSR1 isolated from marine coast sediment.</title>
        <authorList>
            <person name="Yang H.-T."/>
            <person name="Chen Y.-L."/>
            <person name="Ho Y.-N."/>
        </authorList>
    </citation>
    <scope>NUCLEOTIDE SEQUENCE [LARGE SCALE GENOMIC DNA]</scope>
    <source>
        <strain evidence="8 9">NTOU-MSR1</strain>
    </source>
</reference>
<dbReference type="GO" id="GO:0006629">
    <property type="term" value="P:lipid metabolic process"/>
    <property type="evidence" value="ECO:0007669"/>
    <property type="project" value="InterPro"/>
</dbReference>
<dbReference type="Pfam" id="PF13193">
    <property type="entry name" value="AMP-binding_C"/>
    <property type="match status" value="1"/>
</dbReference>
<dbReference type="NCBIfam" id="TIGR01217">
    <property type="entry name" value="ac_ac_CoA_syn"/>
    <property type="match status" value="1"/>
</dbReference>